<keyword evidence="4" id="KW-1185">Reference proteome</keyword>
<feature type="domain" description="AB hydrolase-1" evidence="2">
    <location>
        <begin position="148"/>
        <end position="254"/>
    </location>
</feature>
<dbReference type="RefSeq" id="XP_028481889.1">
    <property type="nucleotide sequence ID" value="XM_028631520.1"/>
</dbReference>
<name>A0A443HKE2_BYSSP</name>
<dbReference type="Proteomes" id="UP000283841">
    <property type="component" value="Unassembled WGS sequence"/>
</dbReference>
<evidence type="ECO:0000313" key="4">
    <source>
        <dbReference type="Proteomes" id="UP000283841"/>
    </source>
</evidence>
<comment type="caution">
    <text evidence="3">The sequence shown here is derived from an EMBL/GenBank/DDBJ whole genome shotgun (WGS) entry which is preliminary data.</text>
</comment>
<dbReference type="EMBL" id="RCNU01000014">
    <property type="protein sequence ID" value="RWQ92244.1"/>
    <property type="molecule type" value="Genomic_DNA"/>
</dbReference>
<sequence>MRRVPNRVLSFLADELFKLYGILSTFSLSWTSVRLWVVFLLLPLYILSVAVRILPYIAFNAIHLFSEEGRQHLASKADGYRRVEREWAQKQLRGSYVFKEIVLRRLGRHEMTELPWGDGVQTLRVCGADARFIKVRPRVTLAGETSRPPIVLLHGNPSWSFMWRNIIPHLLDQGHEVYALDWLGHGRSDKILRKELISFELHMRTLIEFFNRTQLRNAVIVAHDWGGCVALCTIPHLQPKAVSRLFLLNSFLPPRPSDISIHCYLLYIIWYLATGIFDGYVPEPLIMRFMVPRSTNLDLQGYRAPYKSDARTKQSVTRFAHIVPGLPRLILRNIRHRYLWRVLEGLCGPVNFSDINTQALLSARDDDVRTFWADLEHSDWRDLKVMVAFGQDDTLLRDYKDVLVRLIGPQHMVDWAKNGVWIAGAGHYPVEERPYEVVRLIAMFSRG</sequence>
<protein>
    <submittedName>
        <fullName evidence="3">Haloalkane dehalogenase family protein</fullName>
    </submittedName>
</protein>
<reference evidence="3 4" key="1">
    <citation type="journal article" date="2018" name="Front. Microbiol.">
        <title>Genomic and genetic insights into a cosmopolitan fungus, Paecilomyces variotii (Eurotiales).</title>
        <authorList>
            <person name="Urquhart A.S."/>
            <person name="Mondo S.J."/>
            <person name="Makela M.R."/>
            <person name="Hane J.K."/>
            <person name="Wiebenga A."/>
            <person name="He G."/>
            <person name="Mihaltcheva S."/>
            <person name="Pangilinan J."/>
            <person name="Lipzen A."/>
            <person name="Barry K."/>
            <person name="de Vries R.P."/>
            <person name="Grigoriev I.V."/>
            <person name="Idnurm A."/>
        </authorList>
    </citation>
    <scope>NUCLEOTIDE SEQUENCE [LARGE SCALE GENOMIC DNA]</scope>
    <source>
        <strain evidence="3 4">CBS 101075</strain>
    </source>
</reference>
<evidence type="ECO:0000259" key="2">
    <source>
        <dbReference type="Pfam" id="PF00561"/>
    </source>
</evidence>
<organism evidence="3 4">
    <name type="scientific">Byssochlamys spectabilis</name>
    <name type="common">Paecilomyces variotii</name>
    <dbReference type="NCBI Taxonomy" id="264951"/>
    <lineage>
        <taxon>Eukaryota</taxon>
        <taxon>Fungi</taxon>
        <taxon>Dikarya</taxon>
        <taxon>Ascomycota</taxon>
        <taxon>Pezizomycotina</taxon>
        <taxon>Eurotiomycetes</taxon>
        <taxon>Eurotiomycetidae</taxon>
        <taxon>Eurotiales</taxon>
        <taxon>Thermoascaceae</taxon>
        <taxon>Paecilomyces</taxon>
    </lineage>
</organism>
<dbReference type="VEuPathDB" id="FungiDB:C8Q69DRAFT_480295"/>
<proteinExistence type="predicted"/>
<dbReference type="Gene3D" id="3.40.50.1820">
    <property type="entry name" value="alpha/beta hydrolase"/>
    <property type="match status" value="1"/>
</dbReference>
<keyword evidence="1" id="KW-1133">Transmembrane helix</keyword>
<gene>
    <name evidence="3" type="ORF">C8Q69DRAFT_480295</name>
</gene>
<dbReference type="InterPro" id="IPR000639">
    <property type="entry name" value="Epox_hydrolase-like"/>
</dbReference>
<dbReference type="GeneID" id="39600797"/>
<accession>A0A443HKE2</accession>
<dbReference type="PANTHER" id="PTHR43689">
    <property type="entry name" value="HYDROLASE"/>
    <property type="match status" value="1"/>
</dbReference>
<dbReference type="GO" id="GO:0003824">
    <property type="term" value="F:catalytic activity"/>
    <property type="evidence" value="ECO:0007669"/>
    <property type="project" value="InterPro"/>
</dbReference>
<dbReference type="PRINTS" id="PR00412">
    <property type="entry name" value="EPOXHYDRLASE"/>
</dbReference>
<evidence type="ECO:0000256" key="1">
    <source>
        <dbReference type="SAM" id="Phobius"/>
    </source>
</evidence>
<dbReference type="Pfam" id="PF00561">
    <property type="entry name" value="Abhydrolase_1"/>
    <property type="match status" value="1"/>
</dbReference>
<dbReference type="InterPro" id="IPR000073">
    <property type="entry name" value="AB_hydrolase_1"/>
</dbReference>
<evidence type="ECO:0000313" key="3">
    <source>
        <dbReference type="EMBL" id="RWQ92244.1"/>
    </source>
</evidence>
<dbReference type="SUPFAM" id="SSF53474">
    <property type="entry name" value="alpha/beta-Hydrolases"/>
    <property type="match status" value="1"/>
</dbReference>
<dbReference type="AlphaFoldDB" id="A0A443HKE2"/>
<dbReference type="STRING" id="264951.A0A443HKE2"/>
<keyword evidence="1" id="KW-0812">Transmembrane</keyword>
<dbReference type="PANTHER" id="PTHR43689:SF28">
    <property type="entry name" value="HALOALKANE DEHALOGENASE FAMILY PROTEIN (AFU_ORTHOLOGUE AFUA_8G01700)"/>
    <property type="match status" value="1"/>
</dbReference>
<keyword evidence="1" id="KW-0472">Membrane</keyword>
<feature type="transmembrane region" description="Helical" evidence="1">
    <location>
        <begin position="35"/>
        <end position="58"/>
    </location>
</feature>
<dbReference type="InterPro" id="IPR029058">
    <property type="entry name" value="AB_hydrolase_fold"/>
</dbReference>